<accession>A0A0K0XXZ7</accession>
<dbReference type="KEGG" id="wma:WM2015_2195"/>
<dbReference type="Proteomes" id="UP000066624">
    <property type="component" value="Chromosome"/>
</dbReference>
<gene>
    <name evidence="1" type="ORF">WM2015_2195</name>
</gene>
<reference evidence="1 2" key="1">
    <citation type="submission" date="2015-07" db="EMBL/GenBank/DDBJ databases">
        <authorList>
            <person name="Noorani M."/>
        </authorList>
    </citation>
    <scope>NUCLEOTIDE SEQUENCE [LARGE SCALE GENOMIC DNA]</scope>
    <source>
        <strain evidence="1 2">KCTC 42284</strain>
    </source>
</reference>
<sequence>MSVEDSPEHVTFLLLALSKSRFNAIASKGLDLRQAFLQAEEGFVYCFKIAINDGEDDTYALGINDVPRDWLPLSNSDLGVVSVPLEVEDLSDIDKAARGGNREAVNVVLDLADRADNEIPARNLSSFVGAFQELVDALGQVCKGEPTLRGAIPAEILQQTRLNVAGTFAGSFGISMRASGFSDILGDALLREAMSEVIFLLQAQDQEDLLSNKLHELKGRVTSKYRALLEQLDASSASLNLRWRSPKPDSRADVELSREKVSAALKLVSMMDLQMAEEVRVPCILYGLNIRTRTYEFWTLDGNQKYAGKLGDHVPERVSHARLKDKYVATVKKMVEVQSASGEERERWVLMDLSPM</sequence>
<protein>
    <submittedName>
        <fullName evidence="1">Uncharacterized protein</fullName>
    </submittedName>
</protein>
<dbReference type="EMBL" id="CP012154">
    <property type="protein sequence ID" value="AKS42558.1"/>
    <property type="molecule type" value="Genomic_DNA"/>
</dbReference>
<keyword evidence="2" id="KW-1185">Reference proteome</keyword>
<evidence type="ECO:0000313" key="2">
    <source>
        <dbReference type="Proteomes" id="UP000066624"/>
    </source>
</evidence>
<evidence type="ECO:0000313" key="1">
    <source>
        <dbReference type="EMBL" id="AKS42558.1"/>
    </source>
</evidence>
<organism evidence="1 2">
    <name type="scientific">Wenzhouxiangella marina</name>
    <dbReference type="NCBI Taxonomy" id="1579979"/>
    <lineage>
        <taxon>Bacteria</taxon>
        <taxon>Pseudomonadati</taxon>
        <taxon>Pseudomonadota</taxon>
        <taxon>Gammaproteobacteria</taxon>
        <taxon>Chromatiales</taxon>
        <taxon>Wenzhouxiangellaceae</taxon>
        <taxon>Wenzhouxiangella</taxon>
    </lineage>
</organism>
<proteinExistence type="predicted"/>
<dbReference type="AlphaFoldDB" id="A0A0K0XXZ7"/>
<name>A0A0K0XXZ7_9GAMM</name>